<accession>A0A5B8WFT7</accession>
<keyword evidence="2" id="KW-1185">Reference proteome</keyword>
<gene>
    <name evidence="1" type="primary">202</name>
    <name evidence="1" type="ORF">SEA_QUI_202</name>
</gene>
<dbReference type="KEGG" id="vg:77936562"/>
<reference evidence="1 2" key="1">
    <citation type="submission" date="2019-07" db="EMBL/GenBank/DDBJ databases">
        <authorList>
            <person name="Abdullah A."/>
            <person name="Lima G.C."/>
            <person name="Cuneo C.K."/>
            <person name="Ennest D.C."/>
            <person name="Fritz K.J."/>
            <person name="Johnson B.T."/>
            <person name="Larson S.M."/>
            <person name="Lemunyete M.N."/>
            <person name="Murray M.B."/>
            <person name="Osmond D.E."/>
            <person name="Patras K.A."/>
            <person name="Ransibrahmanakul S."/>
            <person name="Simpson K.A."/>
            <person name="Thull B.S."/>
            <person name="Wetzel S."/>
            <person name="Bonilla J.A."/>
            <person name="Klyczek K."/>
            <person name="Garlena R.A."/>
            <person name="Russell D.A."/>
            <person name="Pope W.H."/>
            <person name="Jacobs-Sera D."/>
            <person name="Hatfull G.F."/>
        </authorList>
    </citation>
    <scope>NUCLEOTIDE SEQUENCE [LARGE SCALE GENOMIC DNA]</scope>
</reference>
<evidence type="ECO:0008006" key="3">
    <source>
        <dbReference type="Google" id="ProtNLM"/>
    </source>
</evidence>
<evidence type="ECO:0000313" key="2">
    <source>
        <dbReference type="Proteomes" id="UP000321915"/>
    </source>
</evidence>
<name>A0A5B8WFT7_9CAUD</name>
<protein>
    <recommendedName>
        <fullName evidence="3">Tail assembly chaperone</fullName>
    </recommendedName>
</protein>
<dbReference type="GeneID" id="77936562"/>
<proteinExistence type="predicted"/>
<dbReference type="EMBL" id="MN183282">
    <property type="protein sequence ID" value="QED11690.1"/>
    <property type="molecule type" value="Genomic_DNA"/>
</dbReference>
<sequence length="112" mass="12433">MKLSEFPAGTVIDVQGLGRFERTETEWLGMSGPQDRLIEDTVNKLDEMNQVKIISVPWGIVAQLVMMLQEEYGDVDAEGEDITFNRVLADALSLNADFKKREAAEAQNASSV</sequence>
<organism evidence="1 2">
    <name type="scientific">Arthrobacter phage Qui</name>
    <dbReference type="NCBI Taxonomy" id="2603260"/>
    <lineage>
        <taxon>Viruses</taxon>
        <taxon>Duplodnaviria</taxon>
        <taxon>Heunggongvirae</taxon>
        <taxon>Uroviricota</taxon>
        <taxon>Caudoviricetes</taxon>
        <taxon>Quivirus</taxon>
        <taxon>Quivirus qui</taxon>
    </lineage>
</organism>
<evidence type="ECO:0000313" key="1">
    <source>
        <dbReference type="EMBL" id="QED11690.1"/>
    </source>
</evidence>
<dbReference type="RefSeq" id="YP_010660568.1">
    <property type="nucleotide sequence ID" value="NC_070877.1"/>
</dbReference>
<dbReference type="Proteomes" id="UP000321915">
    <property type="component" value="Segment"/>
</dbReference>